<evidence type="ECO:0000313" key="1">
    <source>
        <dbReference type="EMBL" id="MCA9728818.1"/>
    </source>
</evidence>
<organism evidence="1 2">
    <name type="scientific">Eiseniibacteriota bacterium</name>
    <dbReference type="NCBI Taxonomy" id="2212470"/>
    <lineage>
        <taxon>Bacteria</taxon>
        <taxon>Candidatus Eiseniibacteriota</taxon>
    </lineage>
</organism>
<accession>A0A956RQ32</accession>
<dbReference type="Proteomes" id="UP000697710">
    <property type="component" value="Unassembled WGS sequence"/>
</dbReference>
<dbReference type="EMBL" id="JAGQHR010000485">
    <property type="protein sequence ID" value="MCA9728818.1"/>
    <property type="molecule type" value="Genomic_DNA"/>
</dbReference>
<gene>
    <name evidence="1" type="ORF">KC729_14100</name>
</gene>
<dbReference type="AlphaFoldDB" id="A0A956RQ32"/>
<reference evidence="1" key="2">
    <citation type="journal article" date="2021" name="Microbiome">
        <title>Successional dynamics and alternative stable states in a saline activated sludge microbial community over 9 years.</title>
        <authorList>
            <person name="Wang Y."/>
            <person name="Ye J."/>
            <person name="Ju F."/>
            <person name="Liu L."/>
            <person name="Boyd J.A."/>
            <person name="Deng Y."/>
            <person name="Parks D.H."/>
            <person name="Jiang X."/>
            <person name="Yin X."/>
            <person name="Woodcroft B.J."/>
            <person name="Tyson G.W."/>
            <person name="Hugenholtz P."/>
            <person name="Polz M.F."/>
            <person name="Zhang T."/>
        </authorList>
    </citation>
    <scope>NUCLEOTIDE SEQUENCE</scope>
    <source>
        <strain evidence="1">HKST-UBA01</strain>
    </source>
</reference>
<sequence>TLDLAAPDTLGAVRQETILFTAQLDSPVAPGGWLRVIDVQLAAISEELGGVLDATRHGVAGADLIDQVLEMGVGHDDAREILRDLVNDRLLIVGAPDSTASSSS</sequence>
<protein>
    <submittedName>
        <fullName evidence="1">Uncharacterized protein</fullName>
    </submittedName>
</protein>
<name>A0A956RQ32_UNCEI</name>
<evidence type="ECO:0000313" key="2">
    <source>
        <dbReference type="Proteomes" id="UP000697710"/>
    </source>
</evidence>
<comment type="caution">
    <text evidence="1">The sequence shown here is derived from an EMBL/GenBank/DDBJ whole genome shotgun (WGS) entry which is preliminary data.</text>
</comment>
<feature type="non-terminal residue" evidence="1">
    <location>
        <position position="1"/>
    </location>
</feature>
<proteinExistence type="predicted"/>
<reference evidence="1" key="1">
    <citation type="submission" date="2020-04" db="EMBL/GenBank/DDBJ databases">
        <authorList>
            <person name="Zhang T."/>
        </authorList>
    </citation>
    <scope>NUCLEOTIDE SEQUENCE</scope>
    <source>
        <strain evidence="1">HKST-UBA01</strain>
    </source>
</reference>